<reference evidence="2 3" key="1">
    <citation type="submission" date="2018-08" db="EMBL/GenBank/DDBJ databases">
        <title>Chitinophagaceae sp. K23C18032701, a novel bacterium isolated from forest soil.</title>
        <authorList>
            <person name="Wang C."/>
        </authorList>
    </citation>
    <scope>NUCLEOTIDE SEQUENCE [LARGE SCALE GENOMIC DNA]</scope>
    <source>
        <strain evidence="2 3">K23C18032701</strain>
    </source>
</reference>
<dbReference type="InterPro" id="IPR036457">
    <property type="entry name" value="PPM-type-like_dom_sf"/>
</dbReference>
<keyword evidence="3" id="KW-1185">Reference proteome</keyword>
<feature type="domain" description="PPM-type phosphatase" evidence="1">
    <location>
        <begin position="11"/>
        <end position="231"/>
    </location>
</feature>
<proteinExistence type="predicted"/>
<comment type="caution">
    <text evidence="2">The sequence shown here is derived from an EMBL/GenBank/DDBJ whole genome shotgun (WGS) entry which is preliminary data.</text>
</comment>
<accession>A0A3E1NKP4</accession>
<dbReference type="InterPro" id="IPR001932">
    <property type="entry name" value="PPM-type_phosphatase-like_dom"/>
</dbReference>
<evidence type="ECO:0000313" key="3">
    <source>
        <dbReference type="Proteomes" id="UP000261284"/>
    </source>
</evidence>
<dbReference type="EMBL" id="QTJU01000002">
    <property type="protein sequence ID" value="RFM28461.1"/>
    <property type="molecule type" value="Genomic_DNA"/>
</dbReference>
<dbReference type="Gene3D" id="3.60.40.10">
    <property type="entry name" value="PPM-type phosphatase domain"/>
    <property type="match status" value="1"/>
</dbReference>
<gene>
    <name evidence="2" type="ORF">DXN05_06540</name>
</gene>
<dbReference type="Proteomes" id="UP000261284">
    <property type="component" value="Unassembled WGS sequence"/>
</dbReference>
<evidence type="ECO:0000259" key="1">
    <source>
        <dbReference type="Pfam" id="PF13672"/>
    </source>
</evidence>
<dbReference type="SUPFAM" id="SSF81606">
    <property type="entry name" value="PP2C-like"/>
    <property type="match status" value="1"/>
</dbReference>
<dbReference type="OrthoDB" id="9805674at2"/>
<organism evidence="2 3">
    <name type="scientific">Deminuibacter soli</name>
    <dbReference type="NCBI Taxonomy" id="2291815"/>
    <lineage>
        <taxon>Bacteria</taxon>
        <taxon>Pseudomonadati</taxon>
        <taxon>Bacteroidota</taxon>
        <taxon>Chitinophagia</taxon>
        <taxon>Chitinophagales</taxon>
        <taxon>Chitinophagaceae</taxon>
        <taxon>Deminuibacter</taxon>
    </lineage>
</organism>
<dbReference type="RefSeq" id="WP_116846451.1">
    <property type="nucleotide sequence ID" value="NZ_QTJU01000002.1"/>
</dbReference>
<protein>
    <submittedName>
        <fullName evidence="2">Protein phosphatase 2C domain-containing protein</fullName>
    </submittedName>
</protein>
<dbReference type="AlphaFoldDB" id="A0A3E1NKP4"/>
<name>A0A3E1NKP4_9BACT</name>
<evidence type="ECO:0000313" key="2">
    <source>
        <dbReference type="EMBL" id="RFM28461.1"/>
    </source>
</evidence>
<dbReference type="Pfam" id="PF13672">
    <property type="entry name" value="PP2C_2"/>
    <property type="match status" value="1"/>
</dbReference>
<sequence length="254" mass="28563">MNWKSIGQSVVGKSHSIDNKACEDHICYETVSLPHEQVLLCCASDGAGSAMFAAEASNRVTQRTMQLLKQWLHNGTVITEALLLQMIETIYDELQAAATHREIPLNEFACTLLGCIVYRTSAVFFQVGDGAIVRHDGNEGYSLIWWPHNGEYQNSTAFIVDDRIASQFKVQLLNEAVHEVAIITDGLQLLALNTETMSPHQPFFADMFKWLRLADDEKKLHILQQKLGDYLNSPVINNRTDDDKTLFLASRIQP</sequence>